<feature type="domain" description="Calcineurin-like phosphoesterase" evidence="2">
    <location>
        <begin position="198"/>
        <end position="386"/>
    </location>
</feature>
<dbReference type="Gene3D" id="3.60.21.10">
    <property type="match status" value="1"/>
</dbReference>
<dbReference type="GO" id="GO:0006798">
    <property type="term" value="P:polyphosphate catabolic process"/>
    <property type="evidence" value="ECO:0007669"/>
    <property type="project" value="TreeGrafter"/>
</dbReference>
<dbReference type="Pfam" id="PF00149">
    <property type="entry name" value="Metallophos"/>
    <property type="match status" value="1"/>
</dbReference>
<dbReference type="SUPFAM" id="SSF56300">
    <property type="entry name" value="Metallo-dependent phosphatases"/>
    <property type="match status" value="1"/>
</dbReference>
<dbReference type="GO" id="GO:0005737">
    <property type="term" value="C:cytoplasm"/>
    <property type="evidence" value="ECO:0007669"/>
    <property type="project" value="TreeGrafter"/>
</dbReference>
<dbReference type="PANTHER" id="PTHR42850">
    <property type="entry name" value="METALLOPHOSPHOESTERASE"/>
    <property type="match status" value="1"/>
</dbReference>
<name>G0TW85_TRYVY</name>
<dbReference type="GO" id="GO:0016791">
    <property type="term" value="F:phosphatase activity"/>
    <property type="evidence" value="ECO:0007669"/>
    <property type="project" value="TreeGrafter"/>
</dbReference>
<evidence type="ECO:0000256" key="1">
    <source>
        <dbReference type="SAM" id="MobiDB-lite"/>
    </source>
</evidence>
<dbReference type="GO" id="GO:0000298">
    <property type="term" value="F:endopolyphosphatase activity"/>
    <property type="evidence" value="ECO:0007669"/>
    <property type="project" value="TreeGrafter"/>
</dbReference>
<dbReference type="AlphaFoldDB" id="G0TW85"/>
<dbReference type="PANTHER" id="PTHR42850:SF12">
    <property type="entry name" value="PROTEIN PHOSPHATASE, PUTATIVE-RELATED"/>
    <property type="match status" value="1"/>
</dbReference>
<dbReference type="InterPro" id="IPR004843">
    <property type="entry name" value="Calcineurin-like_PHP"/>
</dbReference>
<evidence type="ECO:0000313" key="3">
    <source>
        <dbReference type="EMBL" id="CCC48223.1"/>
    </source>
</evidence>
<evidence type="ECO:0000259" key="2">
    <source>
        <dbReference type="Pfam" id="PF00149"/>
    </source>
</evidence>
<organism evidence="3">
    <name type="scientific">Trypanosoma vivax (strain Y486)</name>
    <dbReference type="NCBI Taxonomy" id="1055687"/>
    <lineage>
        <taxon>Eukaryota</taxon>
        <taxon>Discoba</taxon>
        <taxon>Euglenozoa</taxon>
        <taxon>Kinetoplastea</taxon>
        <taxon>Metakinetoplastina</taxon>
        <taxon>Trypanosomatida</taxon>
        <taxon>Trypanosomatidae</taxon>
        <taxon>Trypanosoma</taxon>
        <taxon>Duttonella</taxon>
    </lineage>
</organism>
<dbReference type="VEuPathDB" id="TriTrypDB:TvY486_0600140"/>
<dbReference type="InterPro" id="IPR029052">
    <property type="entry name" value="Metallo-depent_PP-like"/>
</dbReference>
<protein>
    <submittedName>
        <fullName evidence="3">Putative kinetoplastid-specific phospho-protein phosphatase</fullName>
    </submittedName>
</protein>
<reference evidence="3" key="1">
    <citation type="journal article" date="2012" name="Proc. Natl. Acad. Sci. U.S.A.">
        <title>Antigenic diversity is generated by distinct evolutionary mechanisms in African trypanosome species.</title>
        <authorList>
            <person name="Jackson A.P."/>
            <person name="Berry A."/>
            <person name="Aslett M."/>
            <person name="Allison H.C."/>
            <person name="Burton P."/>
            <person name="Vavrova-Anderson J."/>
            <person name="Brown R."/>
            <person name="Browne H."/>
            <person name="Corton N."/>
            <person name="Hauser H."/>
            <person name="Gamble J."/>
            <person name="Gilderthorp R."/>
            <person name="Marcello L."/>
            <person name="McQuillan J."/>
            <person name="Otto T.D."/>
            <person name="Quail M.A."/>
            <person name="Sanders M.J."/>
            <person name="van Tonder A."/>
            <person name="Ginger M.L."/>
            <person name="Field M.C."/>
            <person name="Barry J.D."/>
            <person name="Hertz-Fowler C."/>
            <person name="Berriman M."/>
        </authorList>
    </citation>
    <scope>NUCLEOTIDE SEQUENCE</scope>
    <source>
        <strain evidence="3">Y486</strain>
    </source>
</reference>
<sequence>MDCNPILEQLGSLKLSNGVRVTECVRRHANGPTSVSETLKALMNERPAAVKETVEELAKQRSECSACEVSGARNNSPQLGEGKAPRKLRATPKSQRAVAELQPRNVLSSCSQPTLEQQPSDAFEKLVRVVSSANVGTVREASNTAAPVAIALFDKGPTAVRMATVVAGEASSPKLLGQIDNLGAQKPIIRSAPPCEHRYIIVGDVHGCPEQLEQLLLKVNFKQGEDCLIHVGDLVNKGPDSLAVVQLVQRLGGIGVLGNHDYTLLNCIARVREGHCKQRDVSDPVMRLASTFPRECEEYLRSLPHILRIPQYNVLVVHAGLNVGLPLEEQNVHEIMHLRRLEQMEEKKHKQLQGGKPRWRAVVKGTRGEPWGTLWNGPECVVFGHDARAGLQELPFAYGLDTGCVYGGDLTAVVYGRDSPKGKLVSVAGLPSNTNEKHGLPPPAADIYEKYAEELERLIIRPTPRLVSPAPGSGPHPMFLSAPPTASPHMAGSMTASRIFSPGCPSVPSLPACCISGSQQGHTRALDSSLSPAQPFEAERITLLALSRARELRALKVLICLPVYESAWLASLETSSKDQAETFVLPFVKGVLDGLLNLPRDAEEGYVDEVLQMVLEACDELGLVRSAVAPQLRELLRRKEGGLLNMKKGTLKLLELVAVEQTRE</sequence>
<dbReference type="OMA" id="VHEIMHL"/>
<proteinExistence type="predicted"/>
<dbReference type="EMBL" id="HE573022">
    <property type="protein sequence ID" value="CCC48223.1"/>
    <property type="molecule type" value="Genomic_DNA"/>
</dbReference>
<gene>
    <name evidence="3" type="ORF">TVY486_0600140</name>
</gene>
<dbReference type="FunFam" id="3.60.21.10:FF:000085">
    <property type="entry name" value="Putative ser/thr protein phosphatase"/>
    <property type="match status" value="1"/>
</dbReference>
<accession>G0TW85</accession>
<dbReference type="InterPro" id="IPR050126">
    <property type="entry name" value="Ap4A_hydrolase"/>
</dbReference>
<feature type="region of interest" description="Disordered" evidence="1">
    <location>
        <begin position="68"/>
        <end position="90"/>
    </location>
</feature>